<dbReference type="PRINTS" id="PR01904">
    <property type="entry name" value="GPR40FAMILY"/>
</dbReference>
<evidence type="ECO:0000256" key="10">
    <source>
        <dbReference type="ARBA" id="ARBA00023180"/>
    </source>
</evidence>
<dbReference type="InterPro" id="IPR013313">
    <property type="entry name" value="GPR40_recept_FA"/>
</dbReference>
<evidence type="ECO:0000256" key="14">
    <source>
        <dbReference type="RuleBase" id="RU000688"/>
    </source>
</evidence>
<dbReference type="EMBL" id="AGCU01052308">
    <property type="status" value="NOT_ANNOTATED_CDS"/>
    <property type="molecule type" value="Genomic_DNA"/>
</dbReference>
<dbReference type="Pfam" id="PF00001">
    <property type="entry name" value="7tm_1"/>
    <property type="match status" value="1"/>
</dbReference>
<dbReference type="Ensembl" id="ENSPSIT00000004316.1">
    <property type="protein sequence ID" value="ENSPSIP00000004293.1"/>
    <property type="gene ID" value="ENSPSIG00000004040.1"/>
</dbReference>
<dbReference type="GeneTree" id="ENSGT00990000203527"/>
<evidence type="ECO:0000256" key="5">
    <source>
        <dbReference type="ARBA" id="ARBA00022989"/>
    </source>
</evidence>
<dbReference type="GO" id="GO:0005886">
    <property type="term" value="C:plasma membrane"/>
    <property type="evidence" value="ECO:0007669"/>
    <property type="project" value="UniProtKB-SubCell"/>
</dbReference>
<dbReference type="PROSITE" id="PS00237">
    <property type="entry name" value="G_PROTEIN_RECEP_F1_1"/>
    <property type="match status" value="1"/>
</dbReference>
<feature type="transmembrane region" description="Helical" evidence="15">
    <location>
        <begin position="6"/>
        <end position="23"/>
    </location>
</feature>
<keyword evidence="8" id="KW-1015">Disulfide bond</keyword>
<dbReference type="PROSITE" id="PS50262">
    <property type="entry name" value="G_PROTEIN_RECEP_F1_2"/>
    <property type="match status" value="1"/>
</dbReference>
<dbReference type="InterPro" id="IPR000276">
    <property type="entry name" value="GPCR_Rhodpsn"/>
</dbReference>
<dbReference type="AlphaFoldDB" id="K7F8D3"/>
<evidence type="ECO:0000313" key="17">
    <source>
        <dbReference type="Ensembl" id="ENSPSIP00000004293.1"/>
    </source>
</evidence>
<comment type="subcellular location">
    <subcellularLocation>
        <location evidence="1">Cell membrane</location>
        <topology evidence="1">Multi-pass membrane protein</topology>
    </subcellularLocation>
</comment>
<keyword evidence="10" id="KW-0325">Glycoprotein</keyword>
<proteinExistence type="inferred from homology"/>
<keyword evidence="9 14" id="KW-0675">Receptor</keyword>
<evidence type="ECO:0000256" key="9">
    <source>
        <dbReference type="ARBA" id="ARBA00023170"/>
    </source>
</evidence>
<reference evidence="17" key="4">
    <citation type="submission" date="2025-09" db="UniProtKB">
        <authorList>
            <consortium name="Ensembl"/>
        </authorList>
    </citation>
    <scope>IDENTIFICATION</scope>
</reference>
<evidence type="ECO:0000256" key="11">
    <source>
        <dbReference type="ARBA" id="ARBA00023224"/>
    </source>
</evidence>
<dbReference type="EMBL" id="AGCU01052311">
    <property type="status" value="NOT_ANNOTATED_CDS"/>
    <property type="molecule type" value="Genomic_DNA"/>
</dbReference>
<keyword evidence="5 15" id="KW-1133">Transmembrane helix</keyword>
<feature type="transmembrane region" description="Helical" evidence="15">
    <location>
        <begin position="35"/>
        <end position="53"/>
    </location>
</feature>
<dbReference type="PANTHER" id="PTHR45822:SF8">
    <property type="entry name" value="FREE FATTY ACID RECEPTOR 3-RELATED"/>
    <property type="match status" value="1"/>
</dbReference>
<evidence type="ECO:0000256" key="3">
    <source>
        <dbReference type="ARBA" id="ARBA00022475"/>
    </source>
</evidence>
<dbReference type="GO" id="GO:0071398">
    <property type="term" value="P:cellular response to fatty acid"/>
    <property type="evidence" value="ECO:0007669"/>
    <property type="project" value="TreeGrafter"/>
</dbReference>
<feature type="domain" description="G-protein coupled receptors family 1 profile" evidence="16">
    <location>
        <begin position="14"/>
        <end position="262"/>
    </location>
</feature>
<organism evidence="17 18">
    <name type="scientific">Pelodiscus sinensis</name>
    <name type="common">Chinese softshell turtle</name>
    <name type="synonym">Trionyx sinensis</name>
    <dbReference type="NCBI Taxonomy" id="13735"/>
    <lineage>
        <taxon>Eukaryota</taxon>
        <taxon>Metazoa</taxon>
        <taxon>Chordata</taxon>
        <taxon>Craniata</taxon>
        <taxon>Vertebrata</taxon>
        <taxon>Euteleostomi</taxon>
        <taxon>Archelosauria</taxon>
        <taxon>Testudinata</taxon>
        <taxon>Testudines</taxon>
        <taxon>Cryptodira</taxon>
        <taxon>Trionychia</taxon>
        <taxon>Trionychidae</taxon>
        <taxon>Pelodiscus</taxon>
    </lineage>
</organism>
<dbReference type="InterPro" id="IPR013312">
    <property type="entry name" value="GPR40-rel_orph"/>
</dbReference>
<feature type="transmembrane region" description="Helical" evidence="15">
    <location>
        <begin position="172"/>
        <end position="196"/>
    </location>
</feature>
<protein>
    <recommendedName>
        <fullName evidence="2">Free fatty acid receptor 1</fullName>
    </recommendedName>
    <alternativeName>
        <fullName evidence="12">G-protein coupled receptor 40</fullName>
    </alternativeName>
</protein>
<reference evidence="18" key="1">
    <citation type="submission" date="2011-10" db="EMBL/GenBank/DDBJ databases">
        <authorList>
            <consortium name="Soft-shell Turtle Genome Consortium"/>
        </authorList>
    </citation>
    <scope>NUCLEOTIDE SEQUENCE [LARGE SCALE GENOMIC DNA]</scope>
    <source>
        <strain evidence="18">Daiwa-1</strain>
    </source>
</reference>
<dbReference type="SUPFAM" id="SSF81321">
    <property type="entry name" value="Family A G protein-coupled receptor-like"/>
    <property type="match status" value="1"/>
</dbReference>
<feature type="transmembrane region" description="Helical" evidence="15">
    <location>
        <begin position="73"/>
        <end position="92"/>
    </location>
</feature>
<dbReference type="OMA" id="LWICSFG"/>
<feature type="transmembrane region" description="Helical" evidence="15">
    <location>
        <begin position="208"/>
        <end position="227"/>
    </location>
</feature>
<keyword evidence="6 14" id="KW-0297">G-protein coupled receptor</keyword>
<sequence length="277" mass="31001">LTIYIFTFVIGLPSNLLAFYALLVKVRHKPTPIDILLLNLTISDILLLIFLPFKMVEAASGMQWPLPKFLCPLTSFIYFGSIYISSLFLMAISVERYLGVAFPIKYKLRRRPAYAIAASVFFWVVACSHCSIVYIVQYKDNSSSSPANTPGACYDNFTPIQLRVLLPARLELGIVLFLVPSLLTSFCYCGFMWAVVSSPHISREKKRGAVGLVAATLAVFIICFTPYNVSHVVGFFQRANPAWRDKALLLSTFNASLDPIIFYFSSSAVQHSCCKFL</sequence>
<evidence type="ECO:0000256" key="7">
    <source>
        <dbReference type="ARBA" id="ARBA00023136"/>
    </source>
</evidence>
<evidence type="ECO:0000256" key="1">
    <source>
        <dbReference type="ARBA" id="ARBA00004651"/>
    </source>
</evidence>
<evidence type="ECO:0000313" key="18">
    <source>
        <dbReference type="Proteomes" id="UP000007267"/>
    </source>
</evidence>
<keyword evidence="4 14" id="KW-0812">Transmembrane</keyword>
<dbReference type="EMBL" id="AGCU01052315">
    <property type="status" value="NOT_ANNOTATED_CDS"/>
    <property type="molecule type" value="Genomic_DNA"/>
</dbReference>
<dbReference type="EMBL" id="AGCU01052307">
    <property type="status" value="NOT_ANNOTATED_CDS"/>
    <property type="molecule type" value="Genomic_DNA"/>
</dbReference>
<reference evidence="18" key="2">
    <citation type="journal article" date="2013" name="Nat. Genet.">
        <title>The draft genomes of soft-shell turtle and green sea turtle yield insights into the development and evolution of the turtle-specific body plan.</title>
        <authorList>
            <person name="Wang Z."/>
            <person name="Pascual-Anaya J."/>
            <person name="Zadissa A."/>
            <person name="Li W."/>
            <person name="Niimura Y."/>
            <person name="Huang Z."/>
            <person name="Li C."/>
            <person name="White S."/>
            <person name="Xiong Z."/>
            <person name="Fang D."/>
            <person name="Wang B."/>
            <person name="Ming Y."/>
            <person name="Chen Y."/>
            <person name="Zheng Y."/>
            <person name="Kuraku S."/>
            <person name="Pignatelli M."/>
            <person name="Herrero J."/>
            <person name="Beal K."/>
            <person name="Nozawa M."/>
            <person name="Li Q."/>
            <person name="Wang J."/>
            <person name="Zhang H."/>
            <person name="Yu L."/>
            <person name="Shigenobu S."/>
            <person name="Wang J."/>
            <person name="Liu J."/>
            <person name="Flicek P."/>
            <person name="Searle S."/>
            <person name="Wang J."/>
            <person name="Kuratani S."/>
            <person name="Yin Y."/>
            <person name="Aken B."/>
            <person name="Zhang G."/>
            <person name="Irie N."/>
        </authorList>
    </citation>
    <scope>NUCLEOTIDE SEQUENCE [LARGE SCALE GENOMIC DNA]</scope>
    <source>
        <strain evidence="18">Daiwa-1</strain>
    </source>
</reference>
<evidence type="ECO:0000256" key="13">
    <source>
        <dbReference type="ARBA" id="ARBA00045206"/>
    </source>
</evidence>
<evidence type="ECO:0000256" key="6">
    <source>
        <dbReference type="ARBA" id="ARBA00023040"/>
    </source>
</evidence>
<dbReference type="EMBL" id="AGCU01052310">
    <property type="status" value="NOT_ANNOTATED_CDS"/>
    <property type="molecule type" value="Genomic_DNA"/>
</dbReference>
<dbReference type="InterPro" id="IPR017452">
    <property type="entry name" value="GPCR_Rhodpsn_7TM"/>
</dbReference>
<comment type="similarity">
    <text evidence="14">Belongs to the G-protein coupled receptor 1 family.</text>
</comment>
<evidence type="ECO:0000256" key="4">
    <source>
        <dbReference type="ARBA" id="ARBA00022692"/>
    </source>
</evidence>
<dbReference type="EMBL" id="AGCU01052309">
    <property type="status" value="NOT_ANNOTATED_CDS"/>
    <property type="molecule type" value="Genomic_DNA"/>
</dbReference>
<dbReference type="EMBL" id="AGCU01052312">
    <property type="status" value="NOT_ANNOTATED_CDS"/>
    <property type="molecule type" value="Genomic_DNA"/>
</dbReference>
<dbReference type="eggNOG" id="ENOG502QQGM">
    <property type="taxonomic scope" value="Eukaryota"/>
</dbReference>
<accession>K7F8D3</accession>
<dbReference type="GO" id="GO:0004930">
    <property type="term" value="F:G protein-coupled receptor activity"/>
    <property type="evidence" value="ECO:0007669"/>
    <property type="project" value="UniProtKB-KW"/>
</dbReference>
<evidence type="ECO:0000256" key="15">
    <source>
        <dbReference type="SAM" id="Phobius"/>
    </source>
</evidence>
<keyword evidence="18" id="KW-1185">Reference proteome</keyword>
<dbReference type="PANTHER" id="PTHR45822">
    <property type="entry name" value="FREE FATTY ACID RECEPTOR 2-RELATED"/>
    <property type="match status" value="1"/>
</dbReference>
<keyword evidence="11 14" id="KW-0807">Transducer</keyword>
<dbReference type="EMBL" id="AGCU01052314">
    <property type="status" value="NOT_ANNOTATED_CDS"/>
    <property type="molecule type" value="Genomic_DNA"/>
</dbReference>
<dbReference type="Gene3D" id="1.20.1070.10">
    <property type="entry name" value="Rhodopsin 7-helix transmembrane proteins"/>
    <property type="match status" value="1"/>
</dbReference>
<keyword evidence="3" id="KW-1003">Cell membrane</keyword>
<dbReference type="EMBL" id="AGCU01052313">
    <property type="status" value="NOT_ANNOTATED_CDS"/>
    <property type="molecule type" value="Genomic_DNA"/>
</dbReference>
<dbReference type="Proteomes" id="UP000007267">
    <property type="component" value="Unassembled WGS sequence"/>
</dbReference>
<feature type="transmembrane region" description="Helical" evidence="15">
    <location>
        <begin position="113"/>
        <end position="136"/>
    </location>
</feature>
<comment type="function">
    <text evidence="13">G-protein coupled receptor for medium and long chain saturated and unsaturated fatty acids that plays an important role in glucose homeostasis. Fatty acid binding increases glucose-stimulated insulin secretion, and may also enhance the secretion of glucagon-like peptide 1 (GLP-1). May also play a role in bone homeostasis; receptor signaling activates pathways that inhibit osteoclast differentiation. Ligand binding leads to a conformation change that triggers signaling via G-proteins that activate phospholipase C, leading to an increase of the intracellular calcium concentration. Seems to act through a G(q) and G(i)-mediated pathway. Mediates the anti-inflammatory effects of omega-3 polyunsaturated fatty acids (PUFAs) via inhibition of NLRP3 inflammasome activation.</text>
</comment>
<evidence type="ECO:0000259" key="16">
    <source>
        <dbReference type="PROSITE" id="PS50262"/>
    </source>
</evidence>
<dbReference type="PRINTS" id="PR01905">
    <property type="entry name" value="FATTYACIDR"/>
</dbReference>
<name>K7F8D3_PELSI</name>
<dbReference type="PRINTS" id="PR00237">
    <property type="entry name" value="GPCRRHODOPSN"/>
</dbReference>
<evidence type="ECO:0000256" key="8">
    <source>
        <dbReference type="ARBA" id="ARBA00023157"/>
    </source>
</evidence>
<dbReference type="HOGENOM" id="CLU_009579_8_4_1"/>
<evidence type="ECO:0000256" key="12">
    <source>
        <dbReference type="ARBA" id="ARBA00033166"/>
    </source>
</evidence>
<keyword evidence="7 15" id="KW-0472">Membrane</keyword>
<reference evidence="17" key="3">
    <citation type="submission" date="2025-08" db="UniProtKB">
        <authorList>
            <consortium name="Ensembl"/>
        </authorList>
    </citation>
    <scope>IDENTIFICATION</scope>
</reference>
<dbReference type="CDD" id="cd15170">
    <property type="entry name" value="7tmA_FFAR2_FFAR3"/>
    <property type="match status" value="1"/>
</dbReference>
<evidence type="ECO:0000256" key="2">
    <source>
        <dbReference type="ARBA" id="ARBA00021527"/>
    </source>
</evidence>
<dbReference type="EMBL" id="AGCU01052306">
    <property type="status" value="NOT_ANNOTATED_CDS"/>
    <property type="molecule type" value="Genomic_DNA"/>
</dbReference>